<dbReference type="Pfam" id="PF02698">
    <property type="entry name" value="DUF218"/>
    <property type="match status" value="1"/>
</dbReference>
<evidence type="ECO:0000313" key="5">
    <source>
        <dbReference type="Proteomes" id="UP000095751"/>
    </source>
</evidence>
<dbReference type="PANTHER" id="PTHR30336:SF20">
    <property type="entry name" value="DUF218 DOMAIN-CONTAINING PROTEIN"/>
    <property type="match status" value="1"/>
</dbReference>
<feature type="region of interest" description="Disordered" evidence="1">
    <location>
        <begin position="145"/>
        <end position="167"/>
    </location>
</feature>
<dbReference type="GO" id="GO:0005886">
    <property type="term" value="C:plasma membrane"/>
    <property type="evidence" value="ECO:0007669"/>
    <property type="project" value="TreeGrafter"/>
</dbReference>
<reference evidence="4 5" key="1">
    <citation type="submission" date="2016-09" db="EMBL/GenBank/DDBJ databases">
        <title>Extensive genetic diversity and differential bi-allelic expression allows diatom success in the polar Southern Ocean.</title>
        <authorList>
            <consortium name="DOE Joint Genome Institute"/>
            <person name="Mock T."/>
            <person name="Otillar R.P."/>
            <person name="Strauss J."/>
            <person name="Dupont C."/>
            <person name="Frickenhaus S."/>
            <person name="Maumus F."/>
            <person name="Mcmullan M."/>
            <person name="Sanges R."/>
            <person name="Schmutz J."/>
            <person name="Toseland A."/>
            <person name="Valas R."/>
            <person name="Veluchamy A."/>
            <person name="Ward B.J."/>
            <person name="Allen A."/>
            <person name="Barry K."/>
            <person name="Falciatore A."/>
            <person name="Ferrante M."/>
            <person name="Fortunato A.E."/>
            <person name="Gloeckner G."/>
            <person name="Gruber A."/>
            <person name="Hipkin R."/>
            <person name="Janech M."/>
            <person name="Kroth P."/>
            <person name="Leese F."/>
            <person name="Lindquist E."/>
            <person name="Lyon B.R."/>
            <person name="Martin J."/>
            <person name="Mayer C."/>
            <person name="Parker M."/>
            <person name="Quesneville H."/>
            <person name="Raymond J."/>
            <person name="Uhlig C."/>
            <person name="Valentin K.U."/>
            <person name="Worden A.Z."/>
            <person name="Armbrust E.V."/>
            <person name="Bowler C."/>
            <person name="Green B."/>
            <person name="Moulton V."/>
            <person name="Van Oosterhout C."/>
            <person name="Grigoriev I."/>
        </authorList>
    </citation>
    <scope>NUCLEOTIDE SEQUENCE [LARGE SCALE GENOMIC DNA]</scope>
    <source>
        <strain evidence="4 5">CCMP1102</strain>
    </source>
</reference>
<keyword evidence="2" id="KW-0472">Membrane</keyword>
<evidence type="ECO:0000256" key="1">
    <source>
        <dbReference type="SAM" id="MobiDB-lite"/>
    </source>
</evidence>
<organism evidence="4 5">
    <name type="scientific">Fragilariopsis cylindrus CCMP1102</name>
    <dbReference type="NCBI Taxonomy" id="635003"/>
    <lineage>
        <taxon>Eukaryota</taxon>
        <taxon>Sar</taxon>
        <taxon>Stramenopiles</taxon>
        <taxon>Ochrophyta</taxon>
        <taxon>Bacillariophyta</taxon>
        <taxon>Bacillariophyceae</taxon>
        <taxon>Bacillariophycidae</taxon>
        <taxon>Bacillariales</taxon>
        <taxon>Bacillariaceae</taxon>
        <taxon>Fragilariopsis</taxon>
    </lineage>
</organism>
<evidence type="ECO:0000313" key="4">
    <source>
        <dbReference type="EMBL" id="OEU09797.1"/>
    </source>
</evidence>
<dbReference type="AlphaFoldDB" id="A0A1E7EVB9"/>
<proteinExistence type="predicted"/>
<keyword evidence="2" id="KW-1133">Transmembrane helix</keyword>
<keyword evidence="2" id="KW-0812">Transmembrane</keyword>
<evidence type="ECO:0000256" key="2">
    <source>
        <dbReference type="SAM" id="Phobius"/>
    </source>
</evidence>
<protein>
    <recommendedName>
        <fullName evidence="3">DUF218 domain-containing protein</fullName>
    </recommendedName>
</protein>
<keyword evidence="5" id="KW-1185">Reference proteome</keyword>
<feature type="compositionally biased region" description="Basic and acidic residues" evidence="1">
    <location>
        <begin position="59"/>
        <end position="71"/>
    </location>
</feature>
<dbReference type="InParanoid" id="A0A1E7EVB9"/>
<name>A0A1E7EVB9_9STRA</name>
<dbReference type="PANTHER" id="PTHR30336">
    <property type="entry name" value="INNER MEMBRANE PROTEIN, PROBABLE PERMEASE"/>
    <property type="match status" value="1"/>
</dbReference>
<feature type="transmembrane region" description="Helical" evidence="2">
    <location>
        <begin position="20"/>
        <end position="41"/>
    </location>
</feature>
<sequence length="380" mass="43359">MNKNKNQHHCYGAPRTTIKFITAIFVVIGLFCLSLSSKSALSSSNNNNKSSLLHVANHHLDENTSSNERRTRSSSRNNNNEDQQQQQQQSQSSVSLLYNSPNEIPMNIINKLDVILVLGGGKPKSIHHPPLYVEKRCDDAIEILSRRRRRRTGKTSGDISSNRRRNTTTTNNNELAILCLSAGTAHLSQLLSLDGLPIWESTACASYILSKMKESEEIYVETTSYDTIGNAFYARTSHTDIMKNWNTLLIITNEFHMERTQKIFNWIYSLDNNDDEGSSSTNYELYFLQSPNIGLSSEAITARKQREHQSSIYIDQLVQEKTTLQQVYQFLTKDHSLYTAQYLIDRGSQQEQQQQSENKLDSEEEEEDVVKDNVKLSYGM</sequence>
<dbReference type="InterPro" id="IPR051599">
    <property type="entry name" value="Cell_Envelope_Assoc"/>
</dbReference>
<dbReference type="EMBL" id="KV784374">
    <property type="protein sequence ID" value="OEU09797.1"/>
    <property type="molecule type" value="Genomic_DNA"/>
</dbReference>
<dbReference type="OrthoDB" id="10055554at2759"/>
<feature type="region of interest" description="Disordered" evidence="1">
    <location>
        <begin position="59"/>
        <end position="94"/>
    </location>
</feature>
<dbReference type="Proteomes" id="UP000095751">
    <property type="component" value="Unassembled WGS sequence"/>
</dbReference>
<evidence type="ECO:0000259" key="3">
    <source>
        <dbReference type="Pfam" id="PF02698"/>
    </source>
</evidence>
<feature type="domain" description="DUF218" evidence="3">
    <location>
        <begin position="113"/>
        <end position="266"/>
    </location>
</feature>
<feature type="region of interest" description="Disordered" evidence="1">
    <location>
        <begin position="348"/>
        <end position="380"/>
    </location>
</feature>
<dbReference type="InterPro" id="IPR003848">
    <property type="entry name" value="DUF218"/>
</dbReference>
<dbReference type="Gene3D" id="3.40.50.620">
    <property type="entry name" value="HUPs"/>
    <property type="match status" value="1"/>
</dbReference>
<dbReference type="InterPro" id="IPR014729">
    <property type="entry name" value="Rossmann-like_a/b/a_fold"/>
</dbReference>
<feature type="compositionally biased region" description="Low complexity" evidence="1">
    <location>
        <begin position="74"/>
        <end position="93"/>
    </location>
</feature>
<gene>
    <name evidence="4" type="ORF">FRACYDRAFT_194788</name>
</gene>
<dbReference type="KEGG" id="fcy:FRACYDRAFT_194788"/>
<accession>A0A1E7EVB9</accession>